<evidence type="ECO:0000313" key="2">
    <source>
        <dbReference type="Proteomes" id="UP000253226"/>
    </source>
</evidence>
<dbReference type="Proteomes" id="UP000253226">
    <property type="component" value="Unassembled WGS sequence"/>
</dbReference>
<name>A0A367WE08_9PROT</name>
<dbReference type="EMBL" id="JPWF01000001">
    <property type="protein sequence ID" value="RCK39663.1"/>
    <property type="molecule type" value="Genomic_DNA"/>
</dbReference>
<evidence type="ECO:0000313" key="1">
    <source>
        <dbReference type="EMBL" id="RCK39663.1"/>
    </source>
</evidence>
<organism evidence="1 2">
    <name type="scientific">Thalassospira profundimaris</name>
    <dbReference type="NCBI Taxonomy" id="502049"/>
    <lineage>
        <taxon>Bacteria</taxon>
        <taxon>Pseudomonadati</taxon>
        <taxon>Pseudomonadota</taxon>
        <taxon>Alphaproteobacteria</taxon>
        <taxon>Rhodospirillales</taxon>
        <taxon>Thalassospiraceae</taxon>
        <taxon>Thalassospira</taxon>
    </lineage>
</organism>
<dbReference type="AlphaFoldDB" id="A0A367WE08"/>
<reference evidence="1 2" key="1">
    <citation type="submission" date="2014-07" db="EMBL/GenBank/DDBJ databases">
        <title>Draft genome sequence of Thalassospira profundimaris 35.</title>
        <authorList>
            <person name="Lai Q."/>
            <person name="Shao Z."/>
        </authorList>
    </citation>
    <scope>NUCLEOTIDE SEQUENCE [LARGE SCALE GENOMIC DNA]</scope>
    <source>
        <strain evidence="1 2">35</strain>
    </source>
</reference>
<protein>
    <recommendedName>
        <fullName evidence="3">Solute-binding protein family 3/N-terminal domain-containing protein</fullName>
    </recommendedName>
</protein>
<comment type="caution">
    <text evidence="1">The sequence shown here is derived from an EMBL/GenBank/DDBJ whole genome shotgun (WGS) entry which is preliminary data.</text>
</comment>
<evidence type="ECO:0008006" key="3">
    <source>
        <dbReference type="Google" id="ProtNLM"/>
    </source>
</evidence>
<accession>A0A367WE08</accession>
<dbReference type="RefSeq" id="WP_114100453.1">
    <property type="nucleotide sequence ID" value="NZ_JPWF01000001.1"/>
</dbReference>
<sequence>MIILAAAAFCFDIKISKADHGEHSLRIVVADDVLVDYNKFLADRDPLEITTFDGPHSRRDVVEVVLIQQALQKGGWRGDVTLISGGPYARMMQMIADGDADITGSSTWLRDIEHRGDLVAASSVVIPLGRFEAGFYMLADNPNRLKIRNLRSLQRLRGASNRNWKPDWQALGKLGLVDLIHVPAWDLMVQFVAEGRADFLLAPFQPGPDMELVVDGVRMLPIPGYKIALDGSRHFAVTKNTPYSGDLIVAVDQGLSELQKIGRIEQAYRQSGFFHPAVKNWTMIGSDGFGQSNILPQHHALDQDNSMEMQIFSLRDRTGRLYPEASIFDPS</sequence>
<dbReference type="SUPFAM" id="SSF53850">
    <property type="entry name" value="Periplasmic binding protein-like II"/>
    <property type="match status" value="1"/>
</dbReference>
<gene>
    <name evidence="1" type="ORF">TH19_00990</name>
</gene>
<proteinExistence type="predicted"/>